<name>A0A0C1CCP2_9BACT</name>
<keyword evidence="7" id="KW-0472">Membrane</keyword>
<evidence type="ECO:0000256" key="1">
    <source>
        <dbReference type="ARBA" id="ARBA00004417"/>
    </source>
</evidence>
<dbReference type="Proteomes" id="UP000031307">
    <property type="component" value="Unassembled WGS sequence"/>
</dbReference>
<comment type="caution">
    <text evidence="9">The sequence shown here is derived from an EMBL/GenBank/DDBJ whole genome shotgun (WGS) entry which is preliminary data.</text>
</comment>
<dbReference type="FunFam" id="3.40.50.300:FF:000016">
    <property type="entry name" value="Oligopeptide ABC transporter ATP-binding component"/>
    <property type="match status" value="1"/>
</dbReference>
<comment type="subcellular location">
    <subcellularLocation>
        <location evidence="1">Cell inner membrane</location>
        <topology evidence="1">Peripheral membrane protein</topology>
    </subcellularLocation>
</comment>
<dbReference type="NCBIfam" id="TIGR01727">
    <property type="entry name" value="oligo_HPY"/>
    <property type="match status" value="1"/>
</dbReference>
<evidence type="ECO:0000259" key="8">
    <source>
        <dbReference type="PROSITE" id="PS50893"/>
    </source>
</evidence>
<evidence type="ECO:0000256" key="7">
    <source>
        <dbReference type="ARBA" id="ARBA00023136"/>
    </source>
</evidence>
<dbReference type="GO" id="GO:0005886">
    <property type="term" value="C:plasma membrane"/>
    <property type="evidence" value="ECO:0007669"/>
    <property type="project" value="UniProtKB-SubCell"/>
</dbReference>
<evidence type="ECO:0000256" key="2">
    <source>
        <dbReference type="ARBA" id="ARBA00005417"/>
    </source>
</evidence>
<dbReference type="GO" id="GO:0015833">
    <property type="term" value="P:peptide transport"/>
    <property type="evidence" value="ECO:0007669"/>
    <property type="project" value="InterPro"/>
</dbReference>
<dbReference type="InterPro" id="IPR017871">
    <property type="entry name" value="ABC_transporter-like_CS"/>
</dbReference>
<evidence type="ECO:0000313" key="10">
    <source>
        <dbReference type="Proteomes" id="UP000031307"/>
    </source>
</evidence>
<comment type="similarity">
    <text evidence="2">Belongs to the ABC transporter superfamily.</text>
</comment>
<evidence type="ECO:0000256" key="3">
    <source>
        <dbReference type="ARBA" id="ARBA00022448"/>
    </source>
</evidence>
<accession>A0A0C1CCP2</accession>
<dbReference type="PATRIC" id="fig|83552.4.peg.155"/>
<dbReference type="InterPro" id="IPR013563">
    <property type="entry name" value="Oligopep_ABC_C"/>
</dbReference>
<dbReference type="Pfam" id="PF00005">
    <property type="entry name" value="ABC_tran"/>
    <property type="match status" value="1"/>
</dbReference>
<dbReference type="GO" id="GO:0005524">
    <property type="term" value="F:ATP binding"/>
    <property type="evidence" value="ECO:0007669"/>
    <property type="project" value="UniProtKB-KW"/>
</dbReference>
<dbReference type="CDD" id="cd03257">
    <property type="entry name" value="ABC_NikE_OppD_transporters"/>
    <property type="match status" value="1"/>
</dbReference>
<evidence type="ECO:0000256" key="4">
    <source>
        <dbReference type="ARBA" id="ARBA00022475"/>
    </source>
</evidence>
<dbReference type="PANTHER" id="PTHR43297:SF2">
    <property type="entry name" value="DIPEPTIDE TRANSPORT ATP-BINDING PROTEIN DPPD"/>
    <property type="match status" value="1"/>
</dbReference>
<dbReference type="InterPro" id="IPR050388">
    <property type="entry name" value="ABC_Ni/Peptide_Import"/>
</dbReference>
<dbReference type="Gene3D" id="3.40.50.300">
    <property type="entry name" value="P-loop containing nucleotide triphosphate hydrolases"/>
    <property type="match status" value="1"/>
</dbReference>
<sequence length="347" mass="38695">MTDTSKPVLQVRHLHTYFQVGKKHFPVVQDVSFDLHAGKTLAIVGESGCGKTVTALSIMRILPVPPALHPKGEILYRNRNLLEIPEKEMARIRGASIAMIFQDPTNALNPVYTIGEQLLEVVEMHLNIYEDEATARVIKALKDVGISSPEDRLQDYPHQLSGGMKQRVMIAMALVCEPDILIADEPTTALDVTIQAQVLDLMRDLQHKKGMAILLITHDMGIVAEIANEVAVMYASEIIERGPVENIFGNMAHPYTVGLFNSRPGGDHERGRLNVIKGAVPPFTHYPKGCRFHPRCPYVMGKCKEGEVLNFAIESSLHDTKCWLYDQTSESQDRLFLLSQAKPKALR</sequence>
<reference evidence="9 10" key="1">
    <citation type="journal article" date="2014" name="Mol. Biol. Evol.">
        <title>Massive expansion of Ubiquitination-related gene families within the Chlamydiae.</title>
        <authorList>
            <person name="Domman D."/>
            <person name="Collingro A."/>
            <person name="Lagkouvardos I."/>
            <person name="Gehre L."/>
            <person name="Weinmaier T."/>
            <person name="Rattei T."/>
            <person name="Subtil A."/>
            <person name="Horn M."/>
        </authorList>
    </citation>
    <scope>NUCLEOTIDE SEQUENCE [LARGE SCALE GENOMIC DNA]</scope>
    <source>
        <strain evidence="9 10">OEW1</strain>
    </source>
</reference>
<evidence type="ECO:0000256" key="5">
    <source>
        <dbReference type="ARBA" id="ARBA00022741"/>
    </source>
</evidence>
<feature type="domain" description="ABC transporter" evidence="8">
    <location>
        <begin position="9"/>
        <end position="260"/>
    </location>
</feature>
<dbReference type="InterPro" id="IPR003593">
    <property type="entry name" value="AAA+_ATPase"/>
</dbReference>
<dbReference type="PROSITE" id="PS50893">
    <property type="entry name" value="ABC_TRANSPORTER_2"/>
    <property type="match status" value="1"/>
</dbReference>
<dbReference type="PROSITE" id="PS00211">
    <property type="entry name" value="ABC_TRANSPORTER_1"/>
    <property type="match status" value="1"/>
</dbReference>
<keyword evidence="4" id="KW-1003">Cell membrane</keyword>
<evidence type="ECO:0000313" key="9">
    <source>
        <dbReference type="EMBL" id="KIA78630.1"/>
    </source>
</evidence>
<dbReference type="Pfam" id="PF08352">
    <property type="entry name" value="oligo_HPY"/>
    <property type="match status" value="1"/>
</dbReference>
<dbReference type="InterPro" id="IPR027417">
    <property type="entry name" value="P-loop_NTPase"/>
</dbReference>
<dbReference type="InterPro" id="IPR003439">
    <property type="entry name" value="ABC_transporter-like_ATP-bd"/>
</dbReference>
<keyword evidence="3" id="KW-0813">Transport</keyword>
<keyword evidence="5" id="KW-0547">Nucleotide-binding</keyword>
<evidence type="ECO:0000256" key="6">
    <source>
        <dbReference type="ARBA" id="ARBA00022840"/>
    </source>
</evidence>
<keyword evidence="6 9" id="KW-0067">ATP-binding</keyword>
<organism evidence="9 10">
    <name type="scientific">Parachlamydia acanthamoebae</name>
    <dbReference type="NCBI Taxonomy" id="83552"/>
    <lineage>
        <taxon>Bacteria</taxon>
        <taxon>Pseudomonadati</taxon>
        <taxon>Chlamydiota</taxon>
        <taxon>Chlamydiia</taxon>
        <taxon>Parachlamydiales</taxon>
        <taxon>Parachlamydiaceae</taxon>
        <taxon>Parachlamydia</taxon>
    </lineage>
</organism>
<protein>
    <submittedName>
        <fullName evidence="9">Dipeptide transport ATP-binding protein DppD</fullName>
    </submittedName>
</protein>
<dbReference type="AlphaFoldDB" id="A0A0C1CCP2"/>
<gene>
    <name evidence="9" type="primary">dppD</name>
    <name evidence="9" type="ORF">DB43_DQ00120</name>
</gene>
<dbReference type="SMART" id="SM00382">
    <property type="entry name" value="AAA"/>
    <property type="match status" value="1"/>
</dbReference>
<dbReference type="OMA" id="FTLMGMP"/>
<dbReference type="RefSeq" id="WP_006341315.1">
    <property type="nucleotide sequence ID" value="NZ_BAWW01000057.1"/>
</dbReference>
<dbReference type="GO" id="GO:0016887">
    <property type="term" value="F:ATP hydrolysis activity"/>
    <property type="evidence" value="ECO:0007669"/>
    <property type="project" value="InterPro"/>
</dbReference>
<dbReference type="PANTHER" id="PTHR43297">
    <property type="entry name" value="OLIGOPEPTIDE TRANSPORT ATP-BINDING PROTEIN APPD"/>
    <property type="match status" value="1"/>
</dbReference>
<proteinExistence type="inferred from homology"/>
<dbReference type="EMBL" id="JSAM01000011">
    <property type="protein sequence ID" value="KIA78630.1"/>
    <property type="molecule type" value="Genomic_DNA"/>
</dbReference>
<dbReference type="SUPFAM" id="SSF52540">
    <property type="entry name" value="P-loop containing nucleoside triphosphate hydrolases"/>
    <property type="match status" value="1"/>
</dbReference>